<feature type="compositionally biased region" description="Basic and acidic residues" evidence="2">
    <location>
        <begin position="222"/>
        <end position="231"/>
    </location>
</feature>
<dbReference type="CDD" id="cd12934">
    <property type="entry name" value="LEM"/>
    <property type="match status" value="1"/>
</dbReference>
<dbReference type="PROSITE" id="PS50088">
    <property type="entry name" value="ANK_REPEAT"/>
    <property type="match status" value="1"/>
</dbReference>
<dbReference type="InterPro" id="IPR034998">
    <property type="entry name" value="ANKLE1"/>
</dbReference>
<dbReference type="Pfam" id="PF12796">
    <property type="entry name" value="Ank_2"/>
    <property type="match status" value="1"/>
</dbReference>
<dbReference type="PANTHER" id="PTHR46427:SF1">
    <property type="entry name" value="ANKYRIN REPEAT AND LEM DOMAIN-CONTAINING PROTEIN 1"/>
    <property type="match status" value="1"/>
</dbReference>
<dbReference type="GO" id="GO:0000724">
    <property type="term" value="P:double-strand break repair via homologous recombination"/>
    <property type="evidence" value="ECO:0007669"/>
    <property type="project" value="TreeGrafter"/>
</dbReference>
<dbReference type="EMBL" id="BDGG01000003">
    <property type="protein sequence ID" value="GAU95886.1"/>
    <property type="molecule type" value="Genomic_DNA"/>
</dbReference>
<dbReference type="GO" id="GO:0004520">
    <property type="term" value="F:DNA endonuclease activity"/>
    <property type="evidence" value="ECO:0007669"/>
    <property type="project" value="TreeGrafter"/>
</dbReference>
<dbReference type="InterPro" id="IPR000305">
    <property type="entry name" value="GIY-YIG_endonuc"/>
</dbReference>
<dbReference type="SUPFAM" id="SSF48403">
    <property type="entry name" value="Ankyrin repeat"/>
    <property type="match status" value="1"/>
</dbReference>
<evidence type="ECO:0000256" key="2">
    <source>
        <dbReference type="SAM" id="MobiDB-lite"/>
    </source>
</evidence>
<name>A0A1D1V232_RAMVA</name>
<dbReference type="PROSITE" id="PS50297">
    <property type="entry name" value="ANK_REP_REGION"/>
    <property type="match status" value="1"/>
</dbReference>
<feature type="repeat" description="ANK" evidence="1">
    <location>
        <begin position="105"/>
        <end position="137"/>
    </location>
</feature>
<evidence type="ECO:0000256" key="1">
    <source>
        <dbReference type="PROSITE-ProRule" id="PRU00023"/>
    </source>
</evidence>
<dbReference type="PROSITE" id="PS50164">
    <property type="entry name" value="GIY_YIG"/>
    <property type="match status" value="1"/>
</dbReference>
<feature type="region of interest" description="Disordered" evidence="2">
    <location>
        <begin position="199"/>
        <end position="315"/>
    </location>
</feature>
<dbReference type="InterPro" id="IPR036770">
    <property type="entry name" value="Ankyrin_rpt-contain_sf"/>
</dbReference>
<dbReference type="STRING" id="947166.A0A1D1V232"/>
<dbReference type="SMART" id="SM00248">
    <property type="entry name" value="ANK"/>
    <property type="match status" value="3"/>
</dbReference>
<organism evidence="4 5">
    <name type="scientific">Ramazzottius varieornatus</name>
    <name type="common">Water bear</name>
    <name type="synonym">Tardigrade</name>
    <dbReference type="NCBI Taxonomy" id="947166"/>
    <lineage>
        <taxon>Eukaryota</taxon>
        <taxon>Metazoa</taxon>
        <taxon>Ecdysozoa</taxon>
        <taxon>Tardigrada</taxon>
        <taxon>Eutardigrada</taxon>
        <taxon>Parachela</taxon>
        <taxon>Hypsibioidea</taxon>
        <taxon>Ramazzottiidae</taxon>
        <taxon>Ramazzottius</taxon>
    </lineage>
</organism>
<dbReference type="InterPro" id="IPR011015">
    <property type="entry name" value="LEM/LEM-like_dom_sf"/>
</dbReference>
<dbReference type="PANTHER" id="PTHR46427">
    <property type="entry name" value="ANKYRIN REPEAT AND LEM DOMAIN-CONTAINING PROTEIN 1"/>
    <property type="match status" value="1"/>
</dbReference>
<keyword evidence="5" id="KW-1185">Reference proteome</keyword>
<accession>A0A1D1V232</accession>
<dbReference type="InterPro" id="IPR003887">
    <property type="entry name" value="LEM_dom"/>
</dbReference>
<protein>
    <recommendedName>
        <fullName evidence="3">GIY-YIG domain-containing protein</fullName>
    </recommendedName>
</protein>
<proteinExistence type="predicted"/>
<keyword evidence="1" id="KW-0040">ANK repeat</keyword>
<dbReference type="GO" id="GO:0000712">
    <property type="term" value="P:resolution of meiotic recombination intermediates"/>
    <property type="evidence" value="ECO:0007669"/>
    <property type="project" value="TreeGrafter"/>
</dbReference>
<dbReference type="AlphaFoldDB" id="A0A1D1V232"/>
<dbReference type="Pfam" id="PF22945">
    <property type="entry name" value="LEM-3_GIY-YIG"/>
    <property type="match status" value="1"/>
</dbReference>
<comment type="caution">
    <text evidence="4">The sequence shown here is derived from an EMBL/GenBank/DDBJ whole genome shotgun (WGS) entry which is preliminary data.</text>
</comment>
<feature type="compositionally biased region" description="Polar residues" evidence="2">
    <location>
        <begin position="262"/>
        <end position="277"/>
    </location>
</feature>
<dbReference type="InterPro" id="IPR002110">
    <property type="entry name" value="Ankyrin_rpt"/>
</dbReference>
<dbReference type="GO" id="GO:0005654">
    <property type="term" value="C:nucleoplasm"/>
    <property type="evidence" value="ECO:0007669"/>
    <property type="project" value="TreeGrafter"/>
</dbReference>
<feature type="compositionally biased region" description="Low complexity" evidence="2">
    <location>
        <begin position="233"/>
        <end position="242"/>
    </location>
</feature>
<reference evidence="4 5" key="1">
    <citation type="journal article" date="2016" name="Nat. Commun.">
        <title>Extremotolerant tardigrade genome and improved radiotolerance of human cultured cells by tardigrade-unique protein.</title>
        <authorList>
            <person name="Hashimoto T."/>
            <person name="Horikawa D.D."/>
            <person name="Saito Y."/>
            <person name="Kuwahara H."/>
            <person name="Kozuka-Hata H."/>
            <person name="Shin-I T."/>
            <person name="Minakuchi Y."/>
            <person name="Ohishi K."/>
            <person name="Motoyama A."/>
            <person name="Aizu T."/>
            <person name="Enomoto A."/>
            <person name="Kondo K."/>
            <person name="Tanaka S."/>
            <person name="Hara Y."/>
            <person name="Koshikawa S."/>
            <person name="Sagara H."/>
            <person name="Miura T."/>
            <person name="Yokobori S."/>
            <person name="Miyagawa K."/>
            <person name="Suzuki Y."/>
            <person name="Kubo T."/>
            <person name="Oyama M."/>
            <person name="Kohara Y."/>
            <person name="Fujiyama A."/>
            <person name="Arakawa K."/>
            <person name="Katayama T."/>
            <person name="Toyoda A."/>
            <person name="Kunieda T."/>
        </authorList>
    </citation>
    <scope>NUCLEOTIDE SEQUENCE [LARGE SCALE GENOMIC DNA]</scope>
    <source>
        <strain evidence="4 5">YOKOZUNA-1</strain>
    </source>
</reference>
<feature type="region of interest" description="Disordered" evidence="2">
    <location>
        <begin position="344"/>
        <end position="367"/>
    </location>
</feature>
<gene>
    <name evidence="4" type="primary">RvY_07421-1</name>
    <name evidence="4" type="synonym">RvY_07421.1</name>
    <name evidence="4" type="ORF">RvY_07421</name>
</gene>
<evidence type="ECO:0000313" key="4">
    <source>
        <dbReference type="EMBL" id="GAU95886.1"/>
    </source>
</evidence>
<dbReference type="Gene3D" id="1.25.40.20">
    <property type="entry name" value="Ankyrin repeat-containing domain"/>
    <property type="match status" value="1"/>
</dbReference>
<dbReference type="Proteomes" id="UP000186922">
    <property type="component" value="Unassembled WGS sequence"/>
</dbReference>
<evidence type="ECO:0000313" key="5">
    <source>
        <dbReference type="Proteomes" id="UP000186922"/>
    </source>
</evidence>
<feature type="compositionally biased region" description="Basic and acidic residues" evidence="2">
    <location>
        <begin position="278"/>
        <end position="289"/>
    </location>
</feature>
<dbReference type="Gene3D" id="1.10.720.40">
    <property type="match status" value="1"/>
</dbReference>
<dbReference type="Pfam" id="PF03020">
    <property type="entry name" value="LEM"/>
    <property type="match status" value="1"/>
</dbReference>
<feature type="domain" description="GIY-YIG" evidence="3">
    <location>
        <begin position="459"/>
        <end position="591"/>
    </location>
</feature>
<sequence length="636" mass="71619">MTARTSRLPVYGCDPISKYERDRSRSLSGRERDTPSQCLYAIIHGDLGTVSKLLEERKVQPNDFIGGVTYMHVAAGAKPKDRATSSRLILEKLLQYGGNPDIRADGQTPIHVACTNDNEPHLRTLIEAGGNVDLTDHRGMSALTLARMYSSNCEAVLEDVIAKREKRTERRNSGGLYPSLVEELSGKLSRQTSASSVASEYHSCVDRSSPPPQVPDISSYAYEKRGTDRSTSRTRSSSRGRTVVFEEPVRHLSPPTPKTAFTRRSTSGSRDVPTTSRPYHDSTSDDEMQKWFASRDNSRTRYSKGKPRHGLEEFDPNNRQKAKEFLDMSLSRLAKSAIATEPKTRQYRRASGKENEVPPAVPEDANYASMTDSGLRRELRRLGENVGPFETSYERAGYIKRLIKLKKEEAEGGIDRSSMAEMAFCRELDQLAEGRYDQAYLDNVESLLSASFQAPDDEKKSFVYLLLDPQISKNLPHLFRSAKNPNMDLFFKLFLRAIFYVGKASKAERPKSHLVDAKRIYRTSQRQRASQKIRRICAIWDGDYGVVLLTTPTLALFKLPSPFMSEQEACTREALLIDVLGFGPNGKLTNEKHGTVYGEMAKWSSSQRRLLASYLLRSAFNDYINGTEKQVFPDQV</sequence>
<evidence type="ECO:0000259" key="3">
    <source>
        <dbReference type="PROSITE" id="PS50164"/>
    </source>
</evidence>
<dbReference type="OrthoDB" id="1601181at2759"/>
<dbReference type="GO" id="GO:0005737">
    <property type="term" value="C:cytoplasm"/>
    <property type="evidence" value="ECO:0007669"/>
    <property type="project" value="TreeGrafter"/>
</dbReference>